<dbReference type="GO" id="GO:0005634">
    <property type="term" value="C:nucleus"/>
    <property type="evidence" value="ECO:0007669"/>
    <property type="project" value="TreeGrafter"/>
</dbReference>
<gene>
    <name evidence="2" type="ORF">EVOR1521_LOCUS29087</name>
</gene>
<feature type="domain" description="SET" evidence="1">
    <location>
        <begin position="21"/>
        <end position="227"/>
    </location>
</feature>
<evidence type="ECO:0000259" key="1">
    <source>
        <dbReference type="Pfam" id="PF00856"/>
    </source>
</evidence>
<dbReference type="Gene3D" id="2.170.270.10">
    <property type="entry name" value="SET domain"/>
    <property type="match status" value="1"/>
</dbReference>
<protein>
    <recommendedName>
        <fullName evidence="1">SET domain-containing protein</fullName>
    </recommendedName>
</protein>
<dbReference type="PANTHER" id="PTHR12197:SF251">
    <property type="entry name" value="EG:BACR7C10.4 PROTEIN"/>
    <property type="match status" value="1"/>
</dbReference>
<evidence type="ECO:0000313" key="2">
    <source>
        <dbReference type="EMBL" id="CAJ1407371.1"/>
    </source>
</evidence>
<sequence length="275" mass="29993">MRRCTVGRSKVEICHDVESKGVCLRAVENVEPGETLLTELPLLSTPAAQKLAARQCTEAFCARLPKQSPEDQIVVCLAKRWIPVLYTFAEAAADVKEAVLSLQTDFAVPDSSMAQMVERLSTLLHSSGLFSGSLQTQAALSKRDIRSVLGLMIINAADTMPDGSEAVFYMGAIIEHSCSPNTKFCIQSCDAKEASKLLGKGSETQMWIGEWRATEAIKRGEAVTTSYLEPELLQRSCASERRRVLRARMGFECACASCASCSDPAKLVFNLAEMD</sequence>
<dbReference type="Proteomes" id="UP001178507">
    <property type="component" value="Unassembled WGS sequence"/>
</dbReference>
<accession>A0AA36JLP8</accession>
<dbReference type="InterPro" id="IPR050869">
    <property type="entry name" value="H3K4_H4K5_MeTrfase"/>
</dbReference>
<dbReference type="InterPro" id="IPR001214">
    <property type="entry name" value="SET_dom"/>
</dbReference>
<dbReference type="AlphaFoldDB" id="A0AA36JLP8"/>
<name>A0AA36JLP8_9DINO</name>
<dbReference type="Pfam" id="PF00856">
    <property type="entry name" value="SET"/>
    <property type="match status" value="1"/>
</dbReference>
<dbReference type="InterPro" id="IPR046341">
    <property type="entry name" value="SET_dom_sf"/>
</dbReference>
<keyword evidence="3" id="KW-1185">Reference proteome</keyword>
<dbReference type="SUPFAM" id="SSF82199">
    <property type="entry name" value="SET domain"/>
    <property type="match status" value="1"/>
</dbReference>
<dbReference type="Gene3D" id="1.10.220.160">
    <property type="match status" value="1"/>
</dbReference>
<dbReference type="PANTHER" id="PTHR12197">
    <property type="entry name" value="HISTONE-LYSINE N-METHYLTRANSFERASE SMYD"/>
    <property type="match status" value="1"/>
</dbReference>
<reference evidence="2" key="1">
    <citation type="submission" date="2023-08" db="EMBL/GenBank/DDBJ databases">
        <authorList>
            <person name="Chen Y."/>
            <person name="Shah S."/>
            <person name="Dougan E. K."/>
            <person name="Thang M."/>
            <person name="Chan C."/>
        </authorList>
    </citation>
    <scope>NUCLEOTIDE SEQUENCE</scope>
</reference>
<comment type="caution">
    <text evidence="2">The sequence shown here is derived from an EMBL/GenBank/DDBJ whole genome shotgun (WGS) entry which is preliminary data.</text>
</comment>
<proteinExistence type="predicted"/>
<organism evidence="2 3">
    <name type="scientific">Effrenium voratum</name>
    <dbReference type="NCBI Taxonomy" id="2562239"/>
    <lineage>
        <taxon>Eukaryota</taxon>
        <taxon>Sar</taxon>
        <taxon>Alveolata</taxon>
        <taxon>Dinophyceae</taxon>
        <taxon>Suessiales</taxon>
        <taxon>Symbiodiniaceae</taxon>
        <taxon>Effrenium</taxon>
    </lineage>
</organism>
<evidence type="ECO:0000313" key="3">
    <source>
        <dbReference type="Proteomes" id="UP001178507"/>
    </source>
</evidence>
<dbReference type="EMBL" id="CAUJNA010003670">
    <property type="protein sequence ID" value="CAJ1407371.1"/>
    <property type="molecule type" value="Genomic_DNA"/>
</dbReference>